<evidence type="ECO:0000313" key="2">
    <source>
        <dbReference type="EMBL" id="RLW08888.1"/>
    </source>
</evidence>
<feature type="region of interest" description="Disordered" evidence="1">
    <location>
        <begin position="67"/>
        <end position="103"/>
    </location>
</feature>
<feature type="compositionally biased region" description="Basic and acidic residues" evidence="1">
    <location>
        <begin position="70"/>
        <end position="79"/>
    </location>
</feature>
<comment type="caution">
    <text evidence="2">The sequence shown here is derived from an EMBL/GenBank/DDBJ whole genome shotgun (WGS) entry which is preliminary data.</text>
</comment>
<reference evidence="2 3" key="1">
    <citation type="journal article" date="2018" name="Proc. R. Soc. B">
        <title>A non-coding region near Follistatin controls head colour polymorphism in the Gouldian finch.</title>
        <authorList>
            <person name="Toomey M.B."/>
            <person name="Marques C.I."/>
            <person name="Andrade P."/>
            <person name="Araujo P.M."/>
            <person name="Sabatino S."/>
            <person name="Gazda M.A."/>
            <person name="Afonso S."/>
            <person name="Lopes R.J."/>
            <person name="Corbo J.C."/>
            <person name="Carneiro M."/>
        </authorList>
    </citation>
    <scope>NUCLEOTIDE SEQUENCE [LARGE SCALE GENOMIC DNA]</scope>
    <source>
        <strain evidence="2">Red01</strain>
        <tissue evidence="2">Muscle</tissue>
    </source>
</reference>
<name>A0A3L8SUV6_CHLGU</name>
<evidence type="ECO:0000256" key="1">
    <source>
        <dbReference type="SAM" id="MobiDB-lite"/>
    </source>
</evidence>
<sequence length="103" mass="10596">MSFLLGSAASFTVDWFLFRSRGQAAGVGNGPDVRCMVDGRAVPGPRAPAAGGEDGAVLAVCPPRPPRIPLVRDGRRGELPRTLSASPAPQTAGPAHPQLPGCR</sequence>
<dbReference type="EMBL" id="QUSF01000005">
    <property type="protein sequence ID" value="RLW08888.1"/>
    <property type="molecule type" value="Genomic_DNA"/>
</dbReference>
<keyword evidence="3" id="KW-1185">Reference proteome</keyword>
<proteinExistence type="predicted"/>
<organism evidence="2 3">
    <name type="scientific">Chloebia gouldiae</name>
    <name type="common">Gouldian finch</name>
    <name type="synonym">Erythrura gouldiae</name>
    <dbReference type="NCBI Taxonomy" id="44316"/>
    <lineage>
        <taxon>Eukaryota</taxon>
        <taxon>Metazoa</taxon>
        <taxon>Chordata</taxon>
        <taxon>Craniata</taxon>
        <taxon>Vertebrata</taxon>
        <taxon>Euteleostomi</taxon>
        <taxon>Archelosauria</taxon>
        <taxon>Archosauria</taxon>
        <taxon>Dinosauria</taxon>
        <taxon>Saurischia</taxon>
        <taxon>Theropoda</taxon>
        <taxon>Coelurosauria</taxon>
        <taxon>Aves</taxon>
        <taxon>Neognathae</taxon>
        <taxon>Neoaves</taxon>
        <taxon>Telluraves</taxon>
        <taxon>Australaves</taxon>
        <taxon>Passeriformes</taxon>
        <taxon>Passeroidea</taxon>
        <taxon>Passeridae</taxon>
        <taxon>Chloebia</taxon>
    </lineage>
</organism>
<accession>A0A3L8SUV6</accession>
<protein>
    <submittedName>
        <fullName evidence="2">Uncharacterized protein</fullName>
    </submittedName>
</protein>
<gene>
    <name evidence="2" type="ORF">DV515_00002880</name>
</gene>
<dbReference type="AlphaFoldDB" id="A0A3L8SUV6"/>
<evidence type="ECO:0000313" key="3">
    <source>
        <dbReference type="Proteomes" id="UP000276834"/>
    </source>
</evidence>
<dbReference type="OrthoDB" id="10612859at2759"/>
<dbReference type="Proteomes" id="UP000276834">
    <property type="component" value="Unassembled WGS sequence"/>
</dbReference>